<comment type="caution">
    <text evidence="2">The sequence shown here is derived from an EMBL/GenBank/DDBJ whole genome shotgun (WGS) entry which is preliminary data.</text>
</comment>
<sequence length="161" mass="16736">MQLISAAAALLAVSVSASVSVLVNALPAAEAPGNSAMPAGYQIQRLDASSSCLSPTAEALSGSNRLVLDSVARELQASMFRDFHQFAPAALALGDSDIEAKILGDDYSGTLAGLRELQSLLKGSLPETTQFADDANECTAPTAKNIRIISTNLDKLLVQFV</sequence>
<evidence type="ECO:0000313" key="2">
    <source>
        <dbReference type="EMBL" id="KAJ1647099.1"/>
    </source>
</evidence>
<accession>A0A9W7XPW7</accession>
<protein>
    <submittedName>
        <fullName evidence="2">Uncharacterized protein</fullName>
    </submittedName>
</protein>
<keyword evidence="3" id="KW-1185">Reference proteome</keyword>
<dbReference type="Proteomes" id="UP001145021">
    <property type="component" value="Unassembled WGS sequence"/>
</dbReference>
<dbReference type="EMBL" id="JANBOH010000039">
    <property type="protein sequence ID" value="KAJ1647099.1"/>
    <property type="molecule type" value="Genomic_DNA"/>
</dbReference>
<gene>
    <name evidence="2" type="ORF">LPJ64_001494</name>
</gene>
<dbReference type="AlphaFoldDB" id="A0A9W7XPW7"/>
<reference evidence="2" key="1">
    <citation type="submission" date="2022-07" db="EMBL/GenBank/DDBJ databases">
        <title>Phylogenomic reconstructions and comparative analyses of Kickxellomycotina fungi.</title>
        <authorList>
            <person name="Reynolds N.K."/>
            <person name="Stajich J.E."/>
            <person name="Barry K."/>
            <person name="Grigoriev I.V."/>
            <person name="Crous P."/>
            <person name="Smith M.E."/>
        </authorList>
    </citation>
    <scope>NUCLEOTIDE SEQUENCE</scope>
    <source>
        <strain evidence="2">NBRC 105413</strain>
    </source>
</reference>
<evidence type="ECO:0000313" key="3">
    <source>
        <dbReference type="Proteomes" id="UP001145021"/>
    </source>
</evidence>
<feature type="signal peptide" evidence="1">
    <location>
        <begin position="1"/>
        <end position="17"/>
    </location>
</feature>
<organism evidence="2 3">
    <name type="scientific">Coemansia asiatica</name>
    <dbReference type="NCBI Taxonomy" id="1052880"/>
    <lineage>
        <taxon>Eukaryota</taxon>
        <taxon>Fungi</taxon>
        <taxon>Fungi incertae sedis</taxon>
        <taxon>Zoopagomycota</taxon>
        <taxon>Kickxellomycotina</taxon>
        <taxon>Kickxellomycetes</taxon>
        <taxon>Kickxellales</taxon>
        <taxon>Kickxellaceae</taxon>
        <taxon>Coemansia</taxon>
    </lineage>
</organism>
<proteinExistence type="predicted"/>
<name>A0A9W7XPW7_9FUNG</name>
<keyword evidence="1" id="KW-0732">Signal</keyword>
<feature type="chain" id="PRO_5040898929" evidence="1">
    <location>
        <begin position="18"/>
        <end position="161"/>
    </location>
</feature>
<evidence type="ECO:0000256" key="1">
    <source>
        <dbReference type="SAM" id="SignalP"/>
    </source>
</evidence>